<dbReference type="STRING" id="1392250.A0A2I2GBT8"/>
<feature type="region of interest" description="Disordered" evidence="1">
    <location>
        <begin position="94"/>
        <end position="123"/>
    </location>
</feature>
<dbReference type="AlphaFoldDB" id="A0A2I2GBT8"/>
<protein>
    <submittedName>
        <fullName evidence="2">Uncharacterized protein</fullName>
    </submittedName>
</protein>
<dbReference type="VEuPathDB" id="FungiDB:P170DRAFT_445640"/>
<keyword evidence="3" id="KW-1185">Reference proteome</keyword>
<evidence type="ECO:0000313" key="3">
    <source>
        <dbReference type="Proteomes" id="UP000234275"/>
    </source>
</evidence>
<evidence type="ECO:0000313" key="2">
    <source>
        <dbReference type="EMBL" id="PLB50307.1"/>
    </source>
</evidence>
<comment type="caution">
    <text evidence="2">The sequence shown here is derived from an EMBL/GenBank/DDBJ whole genome shotgun (WGS) entry which is preliminary data.</text>
</comment>
<dbReference type="EMBL" id="MSFO01000003">
    <property type="protein sequence ID" value="PLB50307.1"/>
    <property type="molecule type" value="Genomic_DNA"/>
</dbReference>
<dbReference type="OrthoDB" id="4503105at2759"/>
<dbReference type="RefSeq" id="XP_024705609.1">
    <property type="nucleotide sequence ID" value="XM_024850728.1"/>
</dbReference>
<dbReference type="GeneID" id="36558427"/>
<proteinExistence type="predicted"/>
<sequence length="451" mass="50502">MPSSKHQPRQRNRHTFHPPPLFWAKLTKLWLTKSALREADRRYHLLSSNQSSSSPRPHIFAPDFLRNCSATCLQEIRKLSRRGGPDLSGIRNYPAPAHFSQDSMDPTDSSLERSTQKTGNTTVYDPHFESHLYDHGIFMPNSTYPDGTKPCTAENIAEIQRRLRAPRPSLALSEDSLQREFGEFTLLNDSTSDEQLVIKKILPILDGPQQQSSSFHDGGNHPFKNLAPLTDGTLANAKPDIYHGAPPHQLHPRVREQLSDQIIPTRQGNRPITPNFFVEAKGHCGSPPVLKRQALYDSALGARAMHALQQYGSNSSNRPQDDDDCSDPAPAPALGPAQDSTRDNHAYTIASTFQDGTLGIYATHPTRNPSNLDPGAGRQTDYVMTRVGHYSLIGSPESYQQGLRAYRNSRDLAKEYRDGFIRQANERHEAVRHPSQALEPPHEIVRQVQQT</sequence>
<dbReference type="Proteomes" id="UP000234275">
    <property type="component" value="Unassembled WGS sequence"/>
</dbReference>
<gene>
    <name evidence="2" type="ORF">P170DRAFT_445640</name>
</gene>
<reference evidence="2 3" key="1">
    <citation type="submission" date="2016-12" db="EMBL/GenBank/DDBJ databases">
        <title>The genomes of Aspergillus section Nigri reveals drivers in fungal speciation.</title>
        <authorList>
            <consortium name="DOE Joint Genome Institute"/>
            <person name="Vesth T.C."/>
            <person name="Nybo J."/>
            <person name="Theobald S."/>
            <person name="Brandl J."/>
            <person name="Frisvad J.C."/>
            <person name="Nielsen K.F."/>
            <person name="Lyhne E.K."/>
            <person name="Kogle M.E."/>
            <person name="Kuo A."/>
            <person name="Riley R."/>
            <person name="Clum A."/>
            <person name="Nolan M."/>
            <person name="Lipzen A."/>
            <person name="Salamov A."/>
            <person name="Henrissat B."/>
            <person name="Wiebenga A."/>
            <person name="De Vries R.P."/>
            <person name="Grigoriev I.V."/>
            <person name="Mortensen U.H."/>
            <person name="Andersen M.R."/>
            <person name="Baker S.E."/>
        </authorList>
    </citation>
    <scope>NUCLEOTIDE SEQUENCE [LARGE SCALE GENOMIC DNA]</scope>
    <source>
        <strain evidence="2 3">IBT 23096</strain>
    </source>
</reference>
<feature type="region of interest" description="Disordered" evidence="1">
    <location>
        <begin position="312"/>
        <end position="342"/>
    </location>
</feature>
<name>A0A2I2GBT8_9EURO</name>
<organism evidence="2 3">
    <name type="scientific">Aspergillus steynii IBT 23096</name>
    <dbReference type="NCBI Taxonomy" id="1392250"/>
    <lineage>
        <taxon>Eukaryota</taxon>
        <taxon>Fungi</taxon>
        <taxon>Dikarya</taxon>
        <taxon>Ascomycota</taxon>
        <taxon>Pezizomycotina</taxon>
        <taxon>Eurotiomycetes</taxon>
        <taxon>Eurotiomycetidae</taxon>
        <taxon>Eurotiales</taxon>
        <taxon>Aspergillaceae</taxon>
        <taxon>Aspergillus</taxon>
        <taxon>Aspergillus subgen. Circumdati</taxon>
    </lineage>
</organism>
<evidence type="ECO:0000256" key="1">
    <source>
        <dbReference type="SAM" id="MobiDB-lite"/>
    </source>
</evidence>
<feature type="region of interest" description="Disordered" evidence="1">
    <location>
        <begin position="428"/>
        <end position="451"/>
    </location>
</feature>
<accession>A0A2I2GBT8</accession>
<feature type="compositionally biased region" description="Polar residues" evidence="1">
    <location>
        <begin position="100"/>
        <end position="109"/>
    </location>
</feature>